<dbReference type="AlphaFoldDB" id="A0A286NTN6"/>
<protein>
    <recommendedName>
        <fullName evidence="1">DUF2147 domain-containing protein</fullName>
    </recommendedName>
</protein>
<dbReference type="Pfam" id="PF09917">
    <property type="entry name" value="DUF2147"/>
    <property type="match status" value="1"/>
</dbReference>
<sequence length="144" mass="16227">MCISLFFLVCFFLFVFVSALKAQSVVGRWKTIDDETGKEKSIVEIYEKNGLVYGKLVELLEEKNKNAICSACSGSNKNKPYLGLVIITGLKKDGDEWSGGKILDPKTGKEYKCNMALENSDKLKVRGYLGISLIGRTQYWQRVR</sequence>
<name>A0A286NTN6_9FLAO</name>
<feature type="domain" description="DUF2147" evidence="1">
    <location>
        <begin position="27"/>
        <end position="142"/>
    </location>
</feature>
<evidence type="ECO:0000313" key="3">
    <source>
        <dbReference type="Proteomes" id="UP000242855"/>
    </source>
</evidence>
<dbReference type="PANTHER" id="PTHR36919">
    <property type="entry name" value="BLR1215 PROTEIN"/>
    <property type="match status" value="1"/>
</dbReference>
<dbReference type="Proteomes" id="UP000242855">
    <property type="component" value="Chromosome"/>
</dbReference>
<dbReference type="EMBL" id="CP022378">
    <property type="protein sequence ID" value="ATA67431.1"/>
    <property type="molecule type" value="Genomic_DNA"/>
</dbReference>
<organism evidence="2 3">
    <name type="scientific">Capnocytophaga cynodegmi</name>
    <dbReference type="NCBI Taxonomy" id="28189"/>
    <lineage>
        <taxon>Bacteria</taxon>
        <taxon>Pseudomonadati</taxon>
        <taxon>Bacteroidota</taxon>
        <taxon>Flavobacteriia</taxon>
        <taxon>Flavobacteriales</taxon>
        <taxon>Flavobacteriaceae</taxon>
        <taxon>Capnocytophaga</taxon>
    </lineage>
</organism>
<dbReference type="Gene3D" id="2.40.128.520">
    <property type="match status" value="1"/>
</dbReference>
<reference evidence="2 3" key="1">
    <citation type="journal article" date="2017" name="Genome Announc.">
        <title>Twelve Complete Reference Genomes of Clinical Isolates in the Capnocytophaga Genus.</title>
        <authorList>
            <person name="Villarma A."/>
            <person name="Gulvik C.A."/>
            <person name="Rowe L.A."/>
            <person name="Sheth M."/>
            <person name="Juieng P."/>
            <person name="Nicholson A.C."/>
            <person name="Loparev V.N."/>
            <person name="McQuiston J.R."/>
        </authorList>
    </citation>
    <scope>NUCLEOTIDE SEQUENCE [LARGE SCALE GENOMIC DNA]</scope>
    <source>
        <strain evidence="2 3">G7591</strain>
    </source>
</reference>
<dbReference type="PANTHER" id="PTHR36919:SF3">
    <property type="entry name" value="BLL5882 PROTEIN"/>
    <property type="match status" value="1"/>
</dbReference>
<dbReference type="InterPro" id="IPR019223">
    <property type="entry name" value="DUF2147"/>
</dbReference>
<gene>
    <name evidence="2" type="ORF">CGC48_01585</name>
</gene>
<dbReference type="GeneID" id="96780484"/>
<evidence type="ECO:0000313" key="2">
    <source>
        <dbReference type="EMBL" id="ATA67431.1"/>
    </source>
</evidence>
<dbReference type="KEGG" id="ccyn:CGC48_01585"/>
<proteinExistence type="predicted"/>
<accession>A0A286NTN6</accession>
<dbReference type="RefSeq" id="WP_098028187.1">
    <property type="nucleotide sequence ID" value="NZ_CP022378.1"/>
</dbReference>
<evidence type="ECO:0000259" key="1">
    <source>
        <dbReference type="Pfam" id="PF09917"/>
    </source>
</evidence>